<feature type="domain" description="GS beta-grasp" evidence="12">
    <location>
        <begin position="39"/>
        <end position="121"/>
    </location>
</feature>
<dbReference type="PROSITE" id="PS00180">
    <property type="entry name" value="GLNA_1"/>
    <property type="match status" value="1"/>
</dbReference>
<evidence type="ECO:0000256" key="9">
    <source>
        <dbReference type="PROSITE-ProRule" id="PRU01330"/>
    </source>
</evidence>
<evidence type="ECO:0000256" key="5">
    <source>
        <dbReference type="ARBA" id="ARBA00022490"/>
    </source>
</evidence>
<dbReference type="EC" id="6.3.1.2" evidence="4 11"/>
<evidence type="ECO:0000256" key="10">
    <source>
        <dbReference type="RuleBase" id="RU000384"/>
    </source>
</evidence>
<organism evidence="14">
    <name type="scientific">Prototheca zopfii</name>
    <dbReference type="NCBI Taxonomy" id="3112"/>
    <lineage>
        <taxon>Eukaryota</taxon>
        <taxon>Viridiplantae</taxon>
        <taxon>Chlorophyta</taxon>
        <taxon>core chlorophytes</taxon>
        <taxon>Trebouxiophyceae</taxon>
        <taxon>Chlorellales</taxon>
        <taxon>Chlorellaceae</taxon>
        <taxon>Prototheca</taxon>
    </lineage>
</organism>
<evidence type="ECO:0000256" key="8">
    <source>
        <dbReference type="ARBA" id="ARBA00022840"/>
    </source>
</evidence>
<dbReference type="SMART" id="SM01230">
    <property type="entry name" value="Gln-synt_C"/>
    <property type="match status" value="1"/>
</dbReference>
<dbReference type="InterPro" id="IPR027302">
    <property type="entry name" value="Gln_synth_N_conserv_site"/>
</dbReference>
<sequence length="385" mass="42166">MSPSGEKYTLAPVFGTDGQITQLLDPQIWSRFEDLDQSGKVCAEYVWIGGTGADLRSKTKVVPKVPSSADELPHWNYDGSSTGQAPGEDSEVYLIPRAIYRDPFRGGDNILVMADAYEPPRVNADGTVSDPVPLPTNTRYAAAEAMTKAAAQEPWFGIEQEYTVLDARTKWPLGWPSNGYPGPQGPYYCSAGAGNAIGRDLIEAHLRACLYAGINVSGVNSEVMPSQWEYQVGPCTGIDSGDQLWMSRYILVRLAELYNVTVTLDPKPIPGDWNGAGGHVNYSNNDTRAEGTGWAAIQKQVEKLGRRHAVHIAAYGEGNERRLTGKHETSSMDDFSWGVANRGCSIRVGRMVPVEKSGYYEDRRPASNLDPYVVTRLLVESTLLQ</sequence>
<comment type="subunit">
    <text evidence="3">Homooctamer.</text>
</comment>
<dbReference type="FunFam" id="3.10.20.70:FF:000004">
    <property type="entry name" value="Glutamine synthetase"/>
    <property type="match status" value="1"/>
</dbReference>
<dbReference type="SUPFAM" id="SSF54368">
    <property type="entry name" value="Glutamine synthetase, N-terminal domain"/>
    <property type="match status" value="1"/>
</dbReference>
<dbReference type="InterPro" id="IPR050292">
    <property type="entry name" value="Glutamine_Synthetase"/>
</dbReference>
<evidence type="ECO:0000256" key="7">
    <source>
        <dbReference type="ARBA" id="ARBA00022741"/>
    </source>
</evidence>
<evidence type="ECO:0000256" key="4">
    <source>
        <dbReference type="ARBA" id="ARBA00012937"/>
    </source>
</evidence>
<accession>D2WS86</accession>
<keyword evidence="7 11" id="KW-0547">Nucleotide-binding</keyword>
<evidence type="ECO:0000256" key="1">
    <source>
        <dbReference type="ARBA" id="ARBA00004496"/>
    </source>
</evidence>
<dbReference type="InterPro" id="IPR008146">
    <property type="entry name" value="Gln_synth_cat_dom"/>
</dbReference>
<dbReference type="GO" id="GO:0005737">
    <property type="term" value="C:cytoplasm"/>
    <property type="evidence" value="ECO:0007669"/>
    <property type="project" value="UniProtKB-SubCell"/>
</dbReference>
<dbReference type="InterPro" id="IPR027303">
    <property type="entry name" value="Gln_synth_gly_rich_site"/>
</dbReference>
<evidence type="ECO:0000256" key="6">
    <source>
        <dbReference type="ARBA" id="ARBA00022598"/>
    </source>
</evidence>
<dbReference type="EMBL" id="GQ465772">
    <property type="protein sequence ID" value="ADB12592.1"/>
    <property type="molecule type" value="mRNA"/>
</dbReference>
<evidence type="ECO:0000256" key="2">
    <source>
        <dbReference type="ARBA" id="ARBA00009897"/>
    </source>
</evidence>
<comment type="similarity">
    <text evidence="2 9 10">Belongs to the glutamine synthetase family.</text>
</comment>
<name>D2WS86_9CHLO</name>
<dbReference type="PANTHER" id="PTHR20852:SF93">
    <property type="entry name" value="GLUTAMINE SYNTHETASE CYTOSOLIC ISOZYME 1-1"/>
    <property type="match status" value="1"/>
</dbReference>
<keyword evidence="5" id="KW-0963">Cytoplasm</keyword>
<dbReference type="PROSITE" id="PS51986">
    <property type="entry name" value="GS_BETA_GRASP"/>
    <property type="match status" value="1"/>
</dbReference>
<gene>
    <name evidence="14" type="primary">GSII</name>
</gene>
<evidence type="ECO:0000259" key="13">
    <source>
        <dbReference type="PROSITE" id="PS51987"/>
    </source>
</evidence>
<keyword evidence="6 11" id="KW-0436">Ligase</keyword>
<dbReference type="GO" id="GO:0006542">
    <property type="term" value="P:glutamine biosynthetic process"/>
    <property type="evidence" value="ECO:0007669"/>
    <property type="project" value="InterPro"/>
</dbReference>
<protein>
    <recommendedName>
        <fullName evidence="4 11">Glutamine synthetase</fullName>
        <ecNumber evidence="4 11">6.3.1.2</ecNumber>
    </recommendedName>
</protein>
<dbReference type="InterPro" id="IPR014746">
    <property type="entry name" value="Gln_synth/guanido_kin_cat_dom"/>
</dbReference>
<dbReference type="InterPro" id="IPR008147">
    <property type="entry name" value="Gln_synt_N"/>
</dbReference>
<dbReference type="SUPFAM" id="SSF55931">
    <property type="entry name" value="Glutamine synthetase/guanido kinase"/>
    <property type="match status" value="1"/>
</dbReference>
<dbReference type="Pfam" id="PF00120">
    <property type="entry name" value="Gln-synt_C"/>
    <property type="match status" value="1"/>
</dbReference>
<dbReference type="AlphaFoldDB" id="D2WS86"/>
<dbReference type="InterPro" id="IPR036651">
    <property type="entry name" value="Gln_synt_N_sf"/>
</dbReference>
<dbReference type="Gene3D" id="3.10.20.70">
    <property type="entry name" value="Glutamine synthetase, N-terminal domain"/>
    <property type="match status" value="1"/>
</dbReference>
<dbReference type="GO" id="GO:0005524">
    <property type="term" value="F:ATP binding"/>
    <property type="evidence" value="ECO:0007669"/>
    <property type="project" value="UniProtKB-KW"/>
</dbReference>
<evidence type="ECO:0000313" key="14">
    <source>
        <dbReference type="EMBL" id="ADB12592.1"/>
    </source>
</evidence>
<evidence type="ECO:0000256" key="11">
    <source>
        <dbReference type="RuleBase" id="RU004356"/>
    </source>
</evidence>
<dbReference type="PROSITE" id="PS00181">
    <property type="entry name" value="GLNA_ATP"/>
    <property type="match status" value="1"/>
</dbReference>
<feature type="domain" description="GS catalytic" evidence="13">
    <location>
        <begin position="138"/>
        <end position="385"/>
    </location>
</feature>
<dbReference type="GO" id="GO:0004356">
    <property type="term" value="F:glutamine synthetase activity"/>
    <property type="evidence" value="ECO:0007669"/>
    <property type="project" value="UniProtKB-EC"/>
</dbReference>
<dbReference type="PROSITE" id="PS51987">
    <property type="entry name" value="GS_CATALYTIC"/>
    <property type="match status" value="1"/>
</dbReference>
<keyword evidence="8 11" id="KW-0067">ATP-binding</keyword>
<evidence type="ECO:0000259" key="12">
    <source>
        <dbReference type="PROSITE" id="PS51986"/>
    </source>
</evidence>
<comment type="subcellular location">
    <subcellularLocation>
        <location evidence="1">Cytoplasm</location>
    </subcellularLocation>
</comment>
<comment type="catalytic activity">
    <reaction evidence="11">
        <text>L-glutamate + NH4(+) + ATP = L-glutamine + ADP + phosphate + H(+)</text>
        <dbReference type="Rhea" id="RHEA:16169"/>
        <dbReference type="ChEBI" id="CHEBI:15378"/>
        <dbReference type="ChEBI" id="CHEBI:28938"/>
        <dbReference type="ChEBI" id="CHEBI:29985"/>
        <dbReference type="ChEBI" id="CHEBI:30616"/>
        <dbReference type="ChEBI" id="CHEBI:43474"/>
        <dbReference type="ChEBI" id="CHEBI:58359"/>
        <dbReference type="ChEBI" id="CHEBI:456216"/>
        <dbReference type="EC" id="6.3.1.2"/>
    </reaction>
</comment>
<dbReference type="Gene3D" id="3.30.590.10">
    <property type="entry name" value="Glutamine synthetase/guanido kinase, catalytic domain"/>
    <property type="match status" value="1"/>
</dbReference>
<proteinExistence type="evidence at transcript level"/>
<evidence type="ECO:0000256" key="3">
    <source>
        <dbReference type="ARBA" id="ARBA00011823"/>
    </source>
</evidence>
<dbReference type="FunFam" id="3.30.590.10:FF:000004">
    <property type="entry name" value="Glutamine synthetase"/>
    <property type="match status" value="1"/>
</dbReference>
<reference evidence="14" key="1">
    <citation type="journal article" date="2010" name="BMC Evol. Biol.">
        <title>Molecular evolution of glutamine synthetase II: Phylogenetic evidence of a non-endosymbiotic gene transfer event early in plant evolution.</title>
        <authorList>
            <person name="Ghoshroy S."/>
            <person name="Binder M."/>
            <person name="Tartar A."/>
            <person name="Robertson D.L."/>
        </authorList>
    </citation>
    <scope>NUCLEOTIDE SEQUENCE</scope>
    <source>
        <strain evidence="14">ATCC 16527</strain>
    </source>
</reference>
<dbReference type="PANTHER" id="PTHR20852">
    <property type="entry name" value="GLUTAMINE SYNTHETASE"/>
    <property type="match status" value="1"/>
</dbReference>